<gene>
    <name evidence="2" type="ORF">BCF53_10947</name>
</gene>
<dbReference type="Pfam" id="PF12118">
    <property type="entry name" value="SprA-related"/>
    <property type="match status" value="1"/>
</dbReference>
<evidence type="ECO:0000256" key="1">
    <source>
        <dbReference type="SAM" id="MobiDB-lite"/>
    </source>
</evidence>
<name>A0A4V2UJJ2_9GAMM</name>
<dbReference type="Proteomes" id="UP000295793">
    <property type="component" value="Unassembled WGS sequence"/>
</dbReference>
<dbReference type="InterPro" id="IPR021973">
    <property type="entry name" value="SprA-related"/>
</dbReference>
<evidence type="ECO:0000313" key="3">
    <source>
        <dbReference type="Proteomes" id="UP000295793"/>
    </source>
</evidence>
<organism evidence="2 3">
    <name type="scientific">Reinekea marinisedimentorum</name>
    <dbReference type="NCBI Taxonomy" id="230495"/>
    <lineage>
        <taxon>Bacteria</taxon>
        <taxon>Pseudomonadati</taxon>
        <taxon>Pseudomonadota</taxon>
        <taxon>Gammaproteobacteria</taxon>
        <taxon>Oceanospirillales</taxon>
        <taxon>Saccharospirillaceae</taxon>
        <taxon>Reinekea</taxon>
    </lineage>
</organism>
<dbReference type="RefSeq" id="WP_132701851.1">
    <property type="nucleotide sequence ID" value="NZ_SLZR01000009.1"/>
</dbReference>
<dbReference type="EMBL" id="SLZR01000009">
    <property type="protein sequence ID" value="TCS40338.1"/>
    <property type="molecule type" value="Genomic_DNA"/>
</dbReference>
<reference evidence="2 3" key="1">
    <citation type="submission" date="2019-03" db="EMBL/GenBank/DDBJ databases">
        <title>Genomic Encyclopedia of Archaeal and Bacterial Type Strains, Phase II (KMG-II): from individual species to whole genera.</title>
        <authorList>
            <person name="Goeker M."/>
        </authorList>
    </citation>
    <scope>NUCLEOTIDE SEQUENCE [LARGE SCALE GENOMIC DNA]</scope>
    <source>
        <strain evidence="2 3">DSM 15388</strain>
    </source>
</reference>
<proteinExistence type="predicted"/>
<feature type="region of interest" description="Disordered" evidence="1">
    <location>
        <begin position="79"/>
        <end position="114"/>
    </location>
</feature>
<feature type="compositionally biased region" description="Basic and acidic residues" evidence="1">
    <location>
        <begin position="228"/>
        <end position="241"/>
    </location>
</feature>
<comment type="caution">
    <text evidence="2">The sequence shown here is derived from an EMBL/GenBank/DDBJ whole genome shotgun (WGS) entry which is preliminary data.</text>
</comment>
<protein>
    <submittedName>
        <fullName evidence="2">SprA family protein</fullName>
    </submittedName>
</protein>
<accession>A0A4V2UJJ2</accession>
<feature type="region of interest" description="Disordered" evidence="1">
    <location>
        <begin position="228"/>
        <end position="281"/>
    </location>
</feature>
<keyword evidence="3" id="KW-1185">Reference proteome</keyword>
<dbReference type="OrthoDB" id="9812722at2"/>
<sequence>MSTVSGVFPNAITPTFAATSDPAAATRLRRENETIVFSPIEELEQNAESRAMAIEQPGRLEAEQNVKVAFQGMAANPSADLEETAQVTSQGGTVGSLQDDAENNAPSSMSDREQAQLDADIELIEELAARDREVRMHEQAHQSVGGQYAGSMEFTYTTGPDGVRYATGGEVSISISKVPDDPEATLEKAQTIQAAALAPAEPSAQDRRVAALASQMAVEAQADIREQAIEARAAETEDRSEQQGLSADAEEAAQQSRQAEEEQETLAELNEERLNDFMAQTQETVRAALNAAYKAKRPEDMDSYLVDTSV</sequence>
<dbReference type="AlphaFoldDB" id="A0A4V2UJJ2"/>
<evidence type="ECO:0000313" key="2">
    <source>
        <dbReference type="EMBL" id="TCS40338.1"/>
    </source>
</evidence>